<evidence type="ECO:0000259" key="7">
    <source>
        <dbReference type="PROSITE" id="PS50850"/>
    </source>
</evidence>
<feature type="transmembrane region" description="Helical" evidence="6">
    <location>
        <begin position="200"/>
        <end position="218"/>
    </location>
</feature>
<dbReference type="InterPro" id="IPR020846">
    <property type="entry name" value="MFS_dom"/>
</dbReference>
<keyword evidence="3 6" id="KW-0812">Transmembrane</keyword>
<dbReference type="InterPro" id="IPR011701">
    <property type="entry name" value="MFS"/>
</dbReference>
<dbReference type="InterPro" id="IPR036259">
    <property type="entry name" value="MFS_trans_sf"/>
</dbReference>
<feature type="transmembrane region" description="Helical" evidence="6">
    <location>
        <begin position="270"/>
        <end position="289"/>
    </location>
</feature>
<dbReference type="GO" id="GO:0005886">
    <property type="term" value="C:plasma membrane"/>
    <property type="evidence" value="ECO:0007669"/>
    <property type="project" value="UniProtKB-SubCell"/>
</dbReference>
<feature type="transmembrane region" description="Helical" evidence="6">
    <location>
        <begin position="44"/>
        <end position="62"/>
    </location>
</feature>
<dbReference type="Proteomes" id="UP000274117">
    <property type="component" value="Unassembled WGS sequence"/>
</dbReference>
<keyword evidence="2" id="KW-0813">Transport</keyword>
<reference evidence="8 9" key="1">
    <citation type="submission" date="2018-11" db="EMBL/GenBank/DDBJ databases">
        <authorList>
            <person name="Stevens M.J."/>
            <person name="Cernela N."/>
            <person name="Spoerry Serrano N."/>
            <person name="Schmitt S."/>
            <person name="Schrenzel J."/>
            <person name="Stephan R."/>
        </authorList>
    </citation>
    <scope>NUCLEOTIDE SEQUENCE [LARGE SCALE GENOMIC DNA]</scope>
    <source>
        <strain evidence="8 9">PP422</strain>
    </source>
</reference>
<evidence type="ECO:0000256" key="1">
    <source>
        <dbReference type="ARBA" id="ARBA00004651"/>
    </source>
</evidence>
<feature type="transmembrane region" description="Helical" evidence="6">
    <location>
        <begin position="360"/>
        <end position="381"/>
    </location>
</feature>
<dbReference type="EMBL" id="RSDO01000003">
    <property type="protein sequence ID" value="RRR54728.1"/>
    <property type="molecule type" value="Genomic_DNA"/>
</dbReference>
<evidence type="ECO:0000256" key="3">
    <source>
        <dbReference type="ARBA" id="ARBA00022692"/>
    </source>
</evidence>
<evidence type="ECO:0000256" key="4">
    <source>
        <dbReference type="ARBA" id="ARBA00022989"/>
    </source>
</evidence>
<keyword evidence="5 6" id="KW-0472">Membrane</keyword>
<feature type="transmembrane region" description="Helical" evidence="6">
    <location>
        <begin position="96"/>
        <end position="114"/>
    </location>
</feature>
<feature type="domain" description="Major facilitator superfamily (MFS) profile" evidence="7">
    <location>
        <begin position="4"/>
        <end position="385"/>
    </location>
</feature>
<dbReference type="SUPFAM" id="SSF103473">
    <property type="entry name" value="MFS general substrate transporter"/>
    <property type="match status" value="1"/>
</dbReference>
<dbReference type="Pfam" id="PF07690">
    <property type="entry name" value="MFS_1"/>
    <property type="match status" value="1"/>
</dbReference>
<name>A0A3R8T0L0_STRSU</name>
<comment type="caution">
    <text evidence="8">The sequence shown here is derived from an EMBL/GenBank/DDBJ whole genome shotgun (WGS) entry which is preliminary data.</text>
</comment>
<feature type="transmembrane region" description="Helical" evidence="6">
    <location>
        <begin position="126"/>
        <end position="148"/>
    </location>
</feature>
<dbReference type="PANTHER" id="PTHR23523">
    <property type="match status" value="1"/>
</dbReference>
<feature type="transmembrane region" description="Helical" evidence="6">
    <location>
        <begin position="74"/>
        <end position="90"/>
    </location>
</feature>
<evidence type="ECO:0000256" key="2">
    <source>
        <dbReference type="ARBA" id="ARBA00022448"/>
    </source>
</evidence>
<dbReference type="PANTHER" id="PTHR23523:SF2">
    <property type="entry name" value="2-NITROIMIDAZOLE TRANSPORTER"/>
    <property type="match status" value="1"/>
</dbReference>
<dbReference type="GO" id="GO:0022857">
    <property type="term" value="F:transmembrane transporter activity"/>
    <property type="evidence" value="ECO:0007669"/>
    <property type="project" value="InterPro"/>
</dbReference>
<sequence>MKKQSLFMVAGIIMLGVVMRAPFTALPAILTDIAAGLGVQVSSLGVLTSIPLIMFAICSSLAPRLAGKLGLEKLMALVLFIMTIGSGMRASGLVGLFAGTVLLGGTIAFINVLLPSIVTANFPKKIGLYTTIYVTLMGVAGTTASMAAVPVVTATSWQTFIYLVTAVIFLSLLIWLPNVRHNHRFESNQEKSSGQSLWKNKAALAFLIFGGLQSVLFYTEITWLPTIAQSIGFSKAEAGFMSGMYNLMGIPMSMVTPAILSRQTKDGRRWIMLIISAVSLVGLALMALAPVNLAIWTAIHLILSFTNGALFPYMMLGFTLKTSNPQATAQLSGMVQTGGYLIAAFGPGLLGYSFPVFGSWLPLILALAVVTLVMMWTIVLIEKEEIIL</sequence>
<protein>
    <submittedName>
        <fullName evidence="8">MFS transporter</fullName>
    </submittedName>
</protein>
<reference evidence="8 9" key="2">
    <citation type="submission" date="2018-12" db="EMBL/GenBank/DDBJ databases">
        <title>Whole-genome sequences of fifteen clinical Streptococcus suis strains isolated from pigs between 2006 and 2018.</title>
        <authorList>
            <person name="Stevens M.J.A."/>
            <person name="Cernela N."/>
            <person name="Spoerry Serrano N."/>
            <person name="Schmitt S."/>
            <person name="Schrenzel J."/>
            <person name="Stephan R."/>
        </authorList>
    </citation>
    <scope>NUCLEOTIDE SEQUENCE [LARGE SCALE GENOMIC DNA]</scope>
    <source>
        <strain evidence="8 9">PP422</strain>
    </source>
</reference>
<dbReference type="Gene3D" id="1.20.1250.20">
    <property type="entry name" value="MFS general substrate transporter like domains"/>
    <property type="match status" value="1"/>
</dbReference>
<proteinExistence type="predicted"/>
<evidence type="ECO:0000313" key="9">
    <source>
        <dbReference type="Proteomes" id="UP000274117"/>
    </source>
</evidence>
<accession>A0A3R8T0L0</accession>
<dbReference type="AlphaFoldDB" id="A0A3R8T0L0"/>
<evidence type="ECO:0000256" key="6">
    <source>
        <dbReference type="SAM" id="Phobius"/>
    </source>
</evidence>
<comment type="subcellular location">
    <subcellularLocation>
        <location evidence="1">Cell membrane</location>
        <topology evidence="1">Multi-pass membrane protein</topology>
    </subcellularLocation>
</comment>
<feature type="transmembrane region" description="Helical" evidence="6">
    <location>
        <begin position="160"/>
        <end position="179"/>
    </location>
</feature>
<feature type="transmembrane region" description="Helical" evidence="6">
    <location>
        <begin position="337"/>
        <end position="354"/>
    </location>
</feature>
<dbReference type="InterPro" id="IPR052524">
    <property type="entry name" value="MFS_Cyanate_Porter"/>
</dbReference>
<feature type="transmembrane region" description="Helical" evidence="6">
    <location>
        <begin position="295"/>
        <end position="316"/>
    </location>
</feature>
<evidence type="ECO:0000256" key="5">
    <source>
        <dbReference type="ARBA" id="ARBA00023136"/>
    </source>
</evidence>
<keyword evidence="4 6" id="KW-1133">Transmembrane helix</keyword>
<dbReference type="PROSITE" id="PS50850">
    <property type="entry name" value="MFS"/>
    <property type="match status" value="1"/>
</dbReference>
<evidence type="ECO:0000313" key="8">
    <source>
        <dbReference type="EMBL" id="RRR54728.1"/>
    </source>
</evidence>
<feature type="transmembrane region" description="Helical" evidence="6">
    <location>
        <begin position="238"/>
        <end position="258"/>
    </location>
</feature>
<organism evidence="8 9">
    <name type="scientific">Streptococcus suis</name>
    <dbReference type="NCBI Taxonomy" id="1307"/>
    <lineage>
        <taxon>Bacteria</taxon>
        <taxon>Bacillati</taxon>
        <taxon>Bacillota</taxon>
        <taxon>Bacilli</taxon>
        <taxon>Lactobacillales</taxon>
        <taxon>Streptococcaceae</taxon>
        <taxon>Streptococcus</taxon>
    </lineage>
</organism>
<gene>
    <name evidence="8" type="ORF">EI998_02475</name>
</gene>